<evidence type="ECO:0000256" key="1">
    <source>
        <dbReference type="ARBA" id="ARBA00004167"/>
    </source>
</evidence>
<accession>A0ABY7DH80</accession>
<dbReference type="EMBL" id="CP111013">
    <property type="protein sequence ID" value="WAQ95443.1"/>
    <property type="molecule type" value="Genomic_DNA"/>
</dbReference>
<reference evidence="9" key="1">
    <citation type="submission" date="2022-11" db="EMBL/GenBank/DDBJ databases">
        <title>Centuries of genome instability and evolution in soft-shell clam transmissible cancer (bioRxiv).</title>
        <authorList>
            <person name="Hart S.F.M."/>
            <person name="Yonemitsu M.A."/>
            <person name="Giersch R.M."/>
            <person name="Beal B.F."/>
            <person name="Arriagada G."/>
            <person name="Davis B.W."/>
            <person name="Ostrander E.A."/>
            <person name="Goff S.P."/>
            <person name="Metzger M.J."/>
        </authorList>
    </citation>
    <scope>NUCLEOTIDE SEQUENCE</scope>
    <source>
        <strain evidence="9">MELC-2E11</strain>
        <tissue evidence="9">Siphon/mantle</tissue>
    </source>
</reference>
<dbReference type="PANTHER" id="PTHR24365:SF541">
    <property type="entry name" value="PROTEIN TOLL-RELATED"/>
    <property type="match status" value="1"/>
</dbReference>
<organism evidence="9 10">
    <name type="scientific">Mya arenaria</name>
    <name type="common">Soft-shell clam</name>
    <dbReference type="NCBI Taxonomy" id="6604"/>
    <lineage>
        <taxon>Eukaryota</taxon>
        <taxon>Metazoa</taxon>
        <taxon>Spiralia</taxon>
        <taxon>Lophotrochozoa</taxon>
        <taxon>Mollusca</taxon>
        <taxon>Bivalvia</taxon>
        <taxon>Autobranchia</taxon>
        <taxon>Heteroconchia</taxon>
        <taxon>Euheterodonta</taxon>
        <taxon>Imparidentia</taxon>
        <taxon>Neoheterodontei</taxon>
        <taxon>Myida</taxon>
        <taxon>Myoidea</taxon>
        <taxon>Myidae</taxon>
        <taxon>Mya</taxon>
    </lineage>
</organism>
<dbReference type="InterPro" id="IPR001611">
    <property type="entry name" value="Leu-rich_rpt"/>
</dbReference>
<keyword evidence="10" id="KW-1185">Reference proteome</keyword>
<dbReference type="Gene3D" id="3.80.10.10">
    <property type="entry name" value="Ribonuclease Inhibitor"/>
    <property type="match status" value="2"/>
</dbReference>
<dbReference type="Proteomes" id="UP001164746">
    <property type="component" value="Chromosome 2"/>
</dbReference>
<evidence type="ECO:0000256" key="4">
    <source>
        <dbReference type="ARBA" id="ARBA00022729"/>
    </source>
</evidence>
<evidence type="ECO:0000256" key="5">
    <source>
        <dbReference type="ARBA" id="ARBA00022989"/>
    </source>
</evidence>
<dbReference type="InterPro" id="IPR032675">
    <property type="entry name" value="LRR_dom_sf"/>
</dbReference>
<dbReference type="InterPro" id="IPR035897">
    <property type="entry name" value="Toll_tir_struct_dom_sf"/>
</dbReference>
<protein>
    <submittedName>
        <fullName evidence="9">TLR4-like protein</fullName>
    </submittedName>
</protein>
<dbReference type="SMART" id="SM00255">
    <property type="entry name" value="TIR"/>
    <property type="match status" value="1"/>
</dbReference>
<evidence type="ECO:0000313" key="10">
    <source>
        <dbReference type="Proteomes" id="UP001164746"/>
    </source>
</evidence>
<dbReference type="PROSITE" id="PS50104">
    <property type="entry name" value="TIR"/>
    <property type="match status" value="1"/>
</dbReference>
<keyword evidence="6 7" id="KW-0472">Membrane</keyword>
<evidence type="ECO:0000256" key="2">
    <source>
        <dbReference type="ARBA" id="ARBA00009634"/>
    </source>
</evidence>
<dbReference type="InterPro" id="IPR000157">
    <property type="entry name" value="TIR_dom"/>
</dbReference>
<evidence type="ECO:0000256" key="7">
    <source>
        <dbReference type="SAM" id="Phobius"/>
    </source>
</evidence>
<dbReference type="SUPFAM" id="SSF52058">
    <property type="entry name" value="L domain-like"/>
    <property type="match status" value="1"/>
</dbReference>
<feature type="domain" description="TIR" evidence="8">
    <location>
        <begin position="598"/>
        <end position="739"/>
    </location>
</feature>
<feature type="transmembrane region" description="Helical" evidence="7">
    <location>
        <begin position="547"/>
        <end position="572"/>
    </location>
</feature>
<comment type="subcellular location">
    <subcellularLocation>
        <location evidence="1">Membrane</location>
        <topology evidence="1">Single-pass membrane protein</topology>
    </subcellularLocation>
</comment>
<gene>
    <name evidence="9" type="ORF">MAR_028133</name>
</gene>
<evidence type="ECO:0000256" key="6">
    <source>
        <dbReference type="ARBA" id="ARBA00023136"/>
    </source>
</evidence>
<evidence type="ECO:0000259" key="8">
    <source>
        <dbReference type="PROSITE" id="PS50104"/>
    </source>
</evidence>
<dbReference type="Pfam" id="PF13676">
    <property type="entry name" value="TIR_2"/>
    <property type="match status" value="1"/>
</dbReference>
<sequence length="741" mass="83816">MNIALVESVETTRKLIIVVLMEGLNADRLPIHVLRLLRDEILLEYPESENGIDLETLWKELALEIRKSARGRSLASGFHYGYFVWTLLIVVVNARNEVVEEHAGPSTDCSKSTRNAFNPAAALNGSKCSIEKTGCGKQLACDGKMFDSIPLEYPDISNPICSLNLNANIIQFICPEGFYGLTNLQFLNLSANKLTWPDSFMNGIFAPMVRLESLNLQGSKFSTFKGFGKEMKMLNNLRSLSMSPSSKGGDLFFEKEFLELKNLVNISFYDMLGECNIYNIRDNAFENVPYVKVLNLDNCHIRTISRHALKPLNSSLQVLSISQNKNLQFSGMNDALAGLENSSALITLRANAIHKFNGLGIAVKEDDIQYIQTFKAIEHLHLDLNKIEVLEKQILYPTYMLPGSLRAVTLAGNRLVGGGYILYLYKATNITFVDISGQYLNLRPFLHFGTQAGVQTSSLFDGIKSFIGDTTLTVTKHNVTLNMSYMSLECSCEQLPFWKWLSTTKVHKVVEANRCMLNGKPQRVEYPTDFLKVVNTLEHVECIDRRWITWAISGSSALVAVLLTLIISTIVYRNRWKLRYVYYSRKRRYVHTGFDRLFSNDAMISYSKGKASFIKSSVVPSLEHNHDLSLWIHDRDSAAGESVAENITHAICTSRKTVLFIDNEYLTDSWCGYDMNIALVESVETQRKLIIVLLMDGLNADRLPIHILRLLRDEILLEYPESENGNALETLWNELAIEIRK</sequence>
<name>A0ABY7DH80_MYAAR</name>
<keyword evidence="4" id="KW-0732">Signal</keyword>
<evidence type="ECO:0000256" key="3">
    <source>
        <dbReference type="ARBA" id="ARBA00022692"/>
    </source>
</evidence>
<evidence type="ECO:0000313" key="9">
    <source>
        <dbReference type="EMBL" id="WAQ95443.1"/>
    </source>
</evidence>
<dbReference type="PANTHER" id="PTHR24365">
    <property type="entry name" value="TOLL-LIKE RECEPTOR"/>
    <property type="match status" value="1"/>
</dbReference>
<dbReference type="Gene3D" id="3.40.50.10140">
    <property type="entry name" value="Toll/interleukin-1 receptor homology (TIR) domain"/>
    <property type="match status" value="1"/>
</dbReference>
<dbReference type="Pfam" id="PF13855">
    <property type="entry name" value="LRR_8"/>
    <property type="match status" value="1"/>
</dbReference>
<proteinExistence type="inferred from homology"/>
<keyword evidence="3 7" id="KW-0812">Transmembrane</keyword>
<keyword evidence="5 7" id="KW-1133">Transmembrane helix</keyword>
<dbReference type="SUPFAM" id="SSF52200">
    <property type="entry name" value="Toll/Interleukin receptor TIR domain"/>
    <property type="match status" value="1"/>
</dbReference>
<comment type="similarity">
    <text evidence="2">Belongs to the Toll-like receptor family.</text>
</comment>